<evidence type="ECO:0000256" key="1">
    <source>
        <dbReference type="SAM" id="MobiDB-lite"/>
    </source>
</evidence>
<evidence type="ECO:0000313" key="2">
    <source>
        <dbReference type="EMBL" id="KAJ8390280.1"/>
    </source>
</evidence>
<dbReference type="AlphaFoldDB" id="A0AAD7RU60"/>
<protein>
    <submittedName>
        <fullName evidence="2">Uncharacterized protein</fullName>
    </submittedName>
</protein>
<dbReference type="EMBL" id="JAINUG010000171">
    <property type="protein sequence ID" value="KAJ8390280.1"/>
    <property type="molecule type" value="Genomic_DNA"/>
</dbReference>
<name>A0AAD7RU60_9TELE</name>
<feature type="region of interest" description="Disordered" evidence="1">
    <location>
        <begin position="1"/>
        <end position="89"/>
    </location>
</feature>
<organism evidence="2 3">
    <name type="scientific">Aldrovandia affinis</name>
    <dbReference type="NCBI Taxonomy" id="143900"/>
    <lineage>
        <taxon>Eukaryota</taxon>
        <taxon>Metazoa</taxon>
        <taxon>Chordata</taxon>
        <taxon>Craniata</taxon>
        <taxon>Vertebrata</taxon>
        <taxon>Euteleostomi</taxon>
        <taxon>Actinopterygii</taxon>
        <taxon>Neopterygii</taxon>
        <taxon>Teleostei</taxon>
        <taxon>Notacanthiformes</taxon>
        <taxon>Halosauridae</taxon>
        <taxon>Aldrovandia</taxon>
    </lineage>
</organism>
<keyword evidence="3" id="KW-1185">Reference proteome</keyword>
<feature type="compositionally biased region" description="Basic and acidic residues" evidence="1">
    <location>
        <begin position="29"/>
        <end position="45"/>
    </location>
</feature>
<dbReference type="Proteomes" id="UP001221898">
    <property type="component" value="Unassembled WGS sequence"/>
</dbReference>
<reference evidence="2" key="1">
    <citation type="journal article" date="2023" name="Science">
        <title>Genome structures resolve the early diversification of teleost fishes.</title>
        <authorList>
            <person name="Parey E."/>
            <person name="Louis A."/>
            <person name="Montfort J."/>
            <person name="Bouchez O."/>
            <person name="Roques C."/>
            <person name="Iampietro C."/>
            <person name="Lluch J."/>
            <person name="Castinel A."/>
            <person name="Donnadieu C."/>
            <person name="Desvignes T."/>
            <person name="Floi Bucao C."/>
            <person name="Jouanno E."/>
            <person name="Wen M."/>
            <person name="Mejri S."/>
            <person name="Dirks R."/>
            <person name="Jansen H."/>
            <person name="Henkel C."/>
            <person name="Chen W.J."/>
            <person name="Zahm M."/>
            <person name="Cabau C."/>
            <person name="Klopp C."/>
            <person name="Thompson A.W."/>
            <person name="Robinson-Rechavi M."/>
            <person name="Braasch I."/>
            <person name="Lecointre G."/>
            <person name="Bobe J."/>
            <person name="Postlethwait J.H."/>
            <person name="Berthelot C."/>
            <person name="Roest Crollius H."/>
            <person name="Guiguen Y."/>
        </authorList>
    </citation>
    <scope>NUCLEOTIDE SEQUENCE</scope>
    <source>
        <strain evidence="2">NC1722</strain>
    </source>
</reference>
<evidence type="ECO:0000313" key="3">
    <source>
        <dbReference type="Proteomes" id="UP001221898"/>
    </source>
</evidence>
<sequence>MESSEGGEQGRGGQREVKVRRWGHAGRSPRAERHTSHGEIYRSEGELGINETKGCTPVKTAPTERDPATSQRTHHPAHPSTLRWTQEGEGVVFETHVPFKAPKGAE</sequence>
<comment type="caution">
    <text evidence="2">The sequence shown here is derived from an EMBL/GenBank/DDBJ whole genome shotgun (WGS) entry which is preliminary data.</text>
</comment>
<gene>
    <name evidence="2" type="ORF">AAFF_G00108490</name>
</gene>
<accession>A0AAD7RU60</accession>
<proteinExistence type="predicted"/>